<dbReference type="EMBL" id="CP032698">
    <property type="protein sequence ID" value="AYG85274.1"/>
    <property type="molecule type" value="Genomic_DNA"/>
</dbReference>
<name>A0A387HNX4_9ACTN</name>
<proteinExistence type="predicted"/>
<dbReference type="Proteomes" id="UP000271554">
    <property type="component" value="Chromosome"/>
</dbReference>
<dbReference type="RefSeq" id="WP_246033787.1">
    <property type="nucleotide sequence ID" value="NZ_CP032698.1"/>
</dbReference>
<reference evidence="1 2" key="1">
    <citation type="submission" date="2018-10" db="EMBL/GenBank/DDBJ databases">
        <title>Relationship between Morphology and Antimicrobial Activity in Streptomyces.</title>
        <authorList>
            <person name="Kang H.J."/>
            <person name="Kim S.B."/>
        </authorList>
    </citation>
    <scope>NUCLEOTIDE SEQUENCE [LARGE SCALE GENOMIC DNA]</scope>
    <source>
        <strain evidence="1 2">BH38</strain>
    </source>
</reference>
<sequence>MRTTIEDLAEEADRLIRDRTWVVSPAERHIADKAAADLLAAIADPQNQQRLPAVRRLERLREAIEAIAAVAIALAHVHGRLAWFLGAAATALTPILHWRALPADDSSTFGAVAPSFQQYMDAEESVCQLQVALARIAVA</sequence>
<evidence type="ECO:0000313" key="1">
    <source>
        <dbReference type="EMBL" id="AYG85274.1"/>
    </source>
</evidence>
<organism evidence="1 2">
    <name type="scientific">Streptomyces hundungensis</name>
    <dbReference type="NCBI Taxonomy" id="1077946"/>
    <lineage>
        <taxon>Bacteria</taxon>
        <taxon>Bacillati</taxon>
        <taxon>Actinomycetota</taxon>
        <taxon>Actinomycetes</taxon>
        <taxon>Kitasatosporales</taxon>
        <taxon>Streptomycetaceae</taxon>
        <taxon>Streptomyces</taxon>
    </lineage>
</organism>
<dbReference type="KEGG" id="shun:DWB77_07491"/>
<dbReference type="AlphaFoldDB" id="A0A387HNX4"/>
<protein>
    <submittedName>
        <fullName evidence="1">Uncharacterized protein</fullName>
    </submittedName>
</protein>
<accession>A0A387HNX4</accession>
<keyword evidence="2" id="KW-1185">Reference proteome</keyword>
<gene>
    <name evidence="1" type="ORF">DWB77_07491</name>
</gene>
<evidence type="ECO:0000313" key="2">
    <source>
        <dbReference type="Proteomes" id="UP000271554"/>
    </source>
</evidence>